<dbReference type="CDD" id="cd20557">
    <property type="entry name" value="CYCLIN_ScPCL1-like"/>
    <property type="match status" value="1"/>
</dbReference>
<accession>A0A1B9GYQ5</accession>
<sequence>MCSENTCSFPSSSSSRLLLPLLNTPPTLHYDQISNHDGSVSEQETVLESPSDALVAHHFVKQGQRSPEYFIRSPSAVKLGKRPASPHLVTPPSSPRSIHSEKRFKMDMHMAEKGSVAALSAFQTPLATYVAHMVVWLWYGDFQSAVQNAPSSPLSSTSIPHDPFDVSHTPTSRISPLMVQPSIEFSKFVGRLLTVTSVSHSVTLVALLYIYRLKMKNQFYATPGSEQRPFVAALMLGNKYLDDNTYTNSTWAELAGMQLQEINRMEKEFLDGLGYDLGVDIDEYQRWKMLLDEFMLSRSKTSNVARHTRQLSAGKSPYNSAKATSPLVPTSSSMSYRARSASPPRVVPPSNGSYAFPAALEHARKRSAVDAFNYDSLAPANVYEALRMPVKKAAFTQPLQSTQHLQPSGSVVRARPAAPQQNFNTSVARSSSLSRRHARLPAGAEQINLTRRGSAGHIFTPVSSSHQISPAAQAAATMSVNYQPWADGRALLAPYDCQPPSLVPPEHLMFYTLAAEPHPGADGAPRKAILRYQDPMMVPSYPPQPQYGFSMATPSHLVPSSVTTPSFPPYEDVNMYEPSNSPLAAFPANMYQYPQGPDPAIQPPSAQPQAPSQAMYDPTSSYPVNLNWSPMHVEPEPAQFANAGPPGVAYVPSATSHWKGARPTPNPTCQATIGLGLNTSGNISTPGFVPTYGTYNGEPVYAHGIHVPMPTDGTQWASRSEWSSPVFPRY</sequence>
<feature type="compositionally biased region" description="Polar residues" evidence="1">
    <location>
        <begin position="309"/>
        <end position="330"/>
    </location>
</feature>
<dbReference type="EMBL" id="KI669496">
    <property type="protein sequence ID" value="OCF36166.1"/>
    <property type="molecule type" value="Genomic_DNA"/>
</dbReference>
<dbReference type="Gene3D" id="1.10.472.10">
    <property type="entry name" value="Cyclin-like"/>
    <property type="match status" value="1"/>
</dbReference>
<evidence type="ECO:0008006" key="4">
    <source>
        <dbReference type="Google" id="ProtNLM"/>
    </source>
</evidence>
<dbReference type="GO" id="GO:0000307">
    <property type="term" value="C:cyclin-dependent protein kinase holoenzyme complex"/>
    <property type="evidence" value="ECO:0007669"/>
    <property type="project" value="TreeGrafter"/>
</dbReference>
<reference evidence="2 3" key="1">
    <citation type="submission" date="2013-07" db="EMBL/GenBank/DDBJ databases">
        <title>The Genome Sequence of Cryptococcus heveanensis BCC8398.</title>
        <authorList>
            <consortium name="The Broad Institute Genome Sequencing Platform"/>
            <person name="Cuomo C."/>
            <person name="Litvintseva A."/>
            <person name="Chen Y."/>
            <person name="Heitman J."/>
            <person name="Sun S."/>
            <person name="Springer D."/>
            <person name="Dromer F."/>
            <person name="Young S.K."/>
            <person name="Zeng Q."/>
            <person name="Gargeya S."/>
            <person name="Fitzgerald M."/>
            <person name="Abouelleil A."/>
            <person name="Alvarado L."/>
            <person name="Berlin A.M."/>
            <person name="Chapman S.B."/>
            <person name="Dewar J."/>
            <person name="Goldberg J."/>
            <person name="Griggs A."/>
            <person name="Gujja S."/>
            <person name="Hansen M."/>
            <person name="Howarth C."/>
            <person name="Imamovic A."/>
            <person name="Larimer J."/>
            <person name="McCowan C."/>
            <person name="Murphy C."/>
            <person name="Pearson M."/>
            <person name="Priest M."/>
            <person name="Roberts A."/>
            <person name="Saif S."/>
            <person name="Shea T."/>
            <person name="Sykes S."/>
            <person name="Wortman J."/>
            <person name="Nusbaum C."/>
            <person name="Birren B."/>
        </authorList>
    </citation>
    <scope>NUCLEOTIDE SEQUENCE [LARGE SCALE GENOMIC DNA]</scope>
    <source>
        <strain evidence="2 3">BCC8398</strain>
    </source>
</reference>
<dbReference type="AlphaFoldDB" id="A0A1B9GYQ5"/>
<dbReference type="InterPro" id="IPR013922">
    <property type="entry name" value="Cyclin_PHO80-like"/>
</dbReference>
<dbReference type="SUPFAM" id="SSF47954">
    <property type="entry name" value="Cyclin-like"/>
    <property type="match status" value="1"/>
</dbReference>
<gene>
    <name evidence="2" type="ORF">I316_02038</name>
</gene>
<dbReference type="GO" id="GO:0019901">
    <property type="term" value="F:protein kinase binding"/>
    <property type="evidence" value="ECO:0007669"/>
    <property type="project" value="InterPro"/>
</dbReference>
<organism evidence="2 3">
    <name type="scientific">Kwoniella heveanensis BCC8398</name>
    <dbReference type="NCBI Taxonomy" id="1296120"/>
    <lineage>
        <taxon>Eukaryota</taxon>
        <taxon>Fungi</taxon>
        <taxon>Dikarya</taxon>
        <taxon>Basidiomycota</taxon>
        <taxon>Agaricomycotina</taxon>
        <taxon>Tremellomycetes</taxon>
        <taxon>Tremellales</taxon>
        <taxon>Cryptococcaceae</taxon>
        <taxon>Kwoniella</taxon>
    </lineage>
</organism>
<protein>
    <recommendedName>
        <fullName evidence="4">Cyclin N-terminal domain-containing protein</fullName>
    </recommendedName>
</protein>
<reference evidence="3" key="2">
    <citation type="submission" date="2013-12" db="EMBL/GenBank/DDBJ databases">
        <title>Evolution of pathogenesis and genome organization in the Tremellales.</title>
        <authorList>
            <person name="Cuomo C."/>
            <person name="Litvintseva A."/>
            <person name="Heitman J."/>
            <person name="Chen Y."/>
            <person name="Sun S."/>
            <person name="Springer D."/>
            <person name="Dromer F."/>
            <person name="Young S."/>
            <person name="Zeng Q."/>
            <person name="Chapman S."/>
            <person name="Gujja S."/>
            <person name="Saif S."/>
            <person name="Birren B."/>
        </authorList>
    </citation>
    <scope>NUCLEOTIDE SEQUENCE [LARGE SCALE GENOMIC DNA]</scope>
    <source>
        <strain evidence="3">BCC8398</strain>
    </source>
</reference>
<dbReference type="PANTHER" id="PTHR15615">
    <property type="match status" value="1"/>
</dbReference>
<keyword evidence="3" id="KW-1185">Reference proteome</keyword>
<evidence type="ECO:0000256" key="1">
    <source>
        <dbReference type="SAM" id="MobiDB-lite"/>
    </source>
</evidence>
<dbReference type="STRING" id="1296120.A0A1B9GYQ5"/>
<evidence type="ECO:0000313" key="2">
    <source>
        <dbReference type="EMBL" id="OCF36166.1"/>
    </source>
</evidence>
<feature type="compositionally biased region" description="Low complexity" evidence="1">
    <location>
        <begin position="331"/>
        <end position="346"/>
    </location>
</feature>
<dbReference type="GO" id="GO:0005634">
    <property type="term" value="C:nucleus"/>
    <property type="evidence" value="ECO:0007669"/>
    <property type="project" value="TreeGrafter"/>
</dbReference>
<proteinExistence type="predicted"/>
<name>A0A1B9GYQ5_9TREE</name>
<dbReference type="InterPro" id="IPR036915">
    <property type="entry name" value="Cyclin-like_sf"/>
</dbReference>
<dbReference type="Pfam" id="PF08613">
    <property type="entry name" value="Cyclin"/>
    <property type="match status" value="1"/>
</dbReference>
<dbReference type="PANTHER" id="PTHR15615:SF27">
    <property type="entry name" value="PHO85 CYCLIN CLG1"/>
    <property type="match status" value="1"/>
</dbReference>
<evidence type="ECO:0000313" key="3">
    <source>
        <dbReference type="Proteomes" id="UP000092666"/>
    </source>
</evidence>
<dbReference type="Proteomes" id="UP000092666">
    <property type="component" value="Unassembled WGS sequence"/>
</dbReference>
<dbReference type="OrthoDB" id="244495at2759"/>
<feature type="region of interest" description="Disordered" evidence="1">
    <location>
        <begin position="309"/>
        <end position="346"/>
    </location>
</feature>
<dbReference type="GO" id="GO:0016538">
    <property type="term" value="F:cyclin-dependent protein serine/threonine kinase regulator activity"/>
    <property type="evidence" value="ECO:0007669"/>
    <property type="project" value="TreeGrafter"/>
</dbReference>